<organism evidence="1 2">
    <name type="scientific">Propionibacterium freudenreichii</name>
    <dbReference type="NCBI Taxonomy" id="1744"/>
    <lineage>
        <taxon>Bacteria</taxon>
        <taxon>Bacillati</taxon>
        <taxon>Actinomycetota</taxon>
        <taxon>Actinomycetes</taxon>
        <taxon>Propionibacteriales</taxon>
        <taxon>Propionibacteriaceae</taxon>
        <taxon>Propionibacterium</taxon>
    </lineage>
</organism>
<proteinExistence type="predicted"/>
<sequence>GLVFCCFDELSSAQCSLHRVVLGVRGVSLCIP</sequence>
<dbReference type="AlphaFoldDB" id="A0A509MHD9"/>
<feature type="non-terminal residue" evidence="1">
    <location>
        <position position="1"/>
    </location>
</feature>
<evidence type="ECO:0000313" key="2">
    <source>
        <dbReference type="Proteomes" id="UP000250080"/>
    </source>
</evidence>
<protein>
    <submittedName>
        <fullName evidence="1">Uncharacterized protein</fullName>
    </submittedName>
</protein>
<accession>A0A509MHD9</accession>
<name>A0A509MHD9_9ACTN</name>
<dbReference type="EMBL" id="LT618794">
    <property type="protein sequence ID" value="SCQ83293.1"/>
    <property type="molecule type" value="Genomic_DNA"/>
</dbReference>
<dbReference type="Proteomes" id="UP000250080">
    <property type="component" value="Chromosome II"/>
</dbReference>
<reference evidence="1 2" key="1">
    <citation type="submission" date="2016-09" db="EMBL/GenBank/DDBJ databases">
        <authorList>
            <person name="Laine KS P."/>
        </authorList>
    </citation>
    <scope>NUCLEOTIDE SEQUENCE [LARGE SCALE GENOMIC DNA]</scope>
    <source>
        <strain evidence="1">PFRJS-23</strain>
    </source>
</reference>
<evidence type="ECO:0000313" key="1">
    <source>
        <dbReference type="EMBL" id="SCQ83293.1"/>
    </source>
</evidence>
<gene>
    <name evidence="1" type="ORF">PFR_JS23-PH_66</name>
</gene>